<dbReference type="InterPro" id="IPR011059">
    <property type="entry name" value="Metal-dep_hydrolase_composite"/>
</dbReference>
<dbReference type="PANTHER" id="PTHR43135:SF3">
    <property type="entry name" value="ALPHA-D-RIBOSE 1-METHYLPHOSPHONATE 5-TRIPHOSPHATE DIPHOSPHATASE"/>
    <property type="match status" value="1"/>
</dbReference>
<dbReference type="Pfam" id="PF01979">
    <property type="entry name" value="Amidohydro_1"/>
    <property type="match status" value="1"/>
</dbReference>
<dbReference type="PANTHER" id="PTHR43135">
    <property type="entry name" value="ALPHA-D-RIBOSE 1-METHYLPHOSPHONATE 5-TRIPHOSPHATE DIPHOSPHATASE"/>
    <property type="match status" value="1"/>
</dbReference>
<dbReference type="SUPFAM" id="SSF51338">
    <property type="entry name" value="Composite domain of metallo-dependent hydrolases"/>
    <property type="match status" value="1"/>
</dbReference>
<dbReference type="InterPro" id="IPR032466">
    <property type="entry name" value="Metal_Hydrolase"/>
</dbReference>
<protein>
    <submittedName>
        <fullName evidence="3">Amidohydrolase</fullName>
    </submittedName>
</protein>
<dbReference type="GO" id="GO:0016810">
    <property type="term" value="F:hydrolase activity, acting on carbon-nitrogen (but not peptide) bonds"/>
    <property type="evidence" value="ECO:0007669"/>
    <property type="project" value="InterPro"/>
</dbReference>
<feature type="chain" id="PRO_5017695096" evidence="1">
    <location>
        <begin position="20"/>
        <end position="473"/>
    </location>
</feature>
<sequence>MNFLLLGLAGLFAAQAAAASDSLVIQNVSIVSPELAVAVPGQAVRIIDGRIVEIGASPLIVSEGEAVLEGKGRYLAPGLTDSHHHVSFVPGMGAAGLPPASEYPELVAVYLAQQPRSLLYHGVTQVLDPAPLTGWEAFTDQPQHPDLLRCGEIPGPHDGYPLNQREGERAHAVYPYAVDTAAEAASVIARIQADGAVCVKIYLEDGFGAASEWPLMSDGTLDAIVAEAEARSMPVLVHANAIDMYQIALDHGVGVMAHGLWNWQWPDGEPPVVETLDRVIESGAGYMPTLRVMAGLADHVRPGALDNPDLAPVTPAPLMAFYRAGGADWFADELASDFPAEMPRDEIADIFGFGVQRGHQALGYVHGQDHPIMLASDCPGSPTAVNQPGLCTLYEMEAMAEAGMSPADILRSGTLTIAEQFGVDSTYGRVATGFAANLVLLNDNPLEDVAAWQEIEFVILHGAVIERSSLRAR</sequence>
<dbReference type="Gene3D" id="3.30.110.90">
    <property type="entry name" value="Amidohydrolase"/>
    <property type="match status" value="1"/>
</dbReference>
<accession>A0A3E1K9V7</accession>
<dbReference type="Gene3D" id="2.30.40.10">
    <property type="entry name" value="Urease, subunit C, domain 1"/>
    <property type="match status" value="2"/>
</dbReference>
<feature type="domain" description="Amidohydrolase-related" evidence="2">
    <location>
        <begin position="372"/>
        <end position="462"/>
    </location>
</feature>
<organism evidence="3 4">
    <name type="scientific">Wenzhouxiangella sediminis</name>
    <dbReference type="NCBI Taxonomy" id="1792836"/>
    <lineage>
        <taxon>Bacteria</taxon>
        <taxon>Pseudomonadati</taxon>
        <taxon>Pseudomonadota</taxon>
        <taxon>Gammaproteobacteria</taxon>
        <taxon>Chromatiales</taxon>
        <taxon>Wenzhouxiangellaceae</taxon>
        <taxon>Wenzhouxiangella</taxon>
    </lineage>
</organism>
<gene>
    <name evidence="3" type="ORF">DZC52_05885</name>
</gene>
<dbReference type="OrthoDB" id="6190564at2"/>
<dbReference type="Proteomes" id="UP000260351">
    <property type="component" value="Unassembled WGS sequence"/>
</dbReference>
<dbReference type="Gene3D" id="1.20.58.520">
    <property type="entry name" value="Amidohydrolase"/>
    <property type="match status" value="1"/>
</dbReference>
<dbReference type="EMBL" id="QUZK01000024">
    <property type="protein sequence ID" value="RFF31052.1"/>
    <property type="molecule type" value="Genomic_DNA"/>
</dbReference>
<dbReference type="InterPro" id="IPR051781">
    <property type="entry name" value="Metallo-dep_Hydrolase"/>
</dbReference>
<evidence type="ECO:0000259" key="2">
    <source>
        <dbReference type="Pfam" id="PF01979"/>
    </source>
</evidence>
<evidence type="ECO:0000256" key="1">
    <source>
        <dbReference type="SAM" id="SignalP"/>
    </source>
</evidence>
<comment type="caution">
    <text evidence="3">The sequence shown here is derived from an EMBL/GenBank/DDBJ whole genome shotgun (WGS) entry which is preliminary data.</text>
</comment>
<keyword evidence="4" id="KW-1185">Reference proteome</keyword>
<dbReference type="InterPro" id="IPR006680">
    <property type="entry name" value="Amidohydro-rel"/>
</dbReference>
<dbReference type="AlphaFoldDB" id="A0A3E1K9V7"/>
<evidence type="ECO:0000313" key="4">
    <source>
        <dbReference type="Proteomes" id="UP000260351"/>
    </source>
</evidence>
<dbReference type="SUPFAM" id="SSF51556">
    <property type="entry name" value="Metallo-dependent hydrolases"/>
    <property type="match status" value="1"/>
</dbReference>
<dbReference type="Gene3D" id="3.20.20.140">
    <property type="entry name" value="Metal-dependent hydrolases"/>
    <property type="match status" value="1"/>
</dbReference>
<proteinExistence type="predicted"/>
<name>A0A3E1K9V7_9GAMM</name>
<feature type="signal peptide" evidence="1">
    <location>
        <begin position="1"/>
        <end position="19"/>
    </location>
</feature>
<keyword evidence="3" id="KW-0378">Hydrolase</keyword>
<reference evidence="3 4" key="1">
    <citation type="submission" date="2018-08" db="EMBL/GenBank/DDBJ databases">
        <title>Wenzhouxiangella salilacus sp. nov., a novel bacterium isolated from a saline lake in Xinjiang Province, China.</title>
        <authorList>
            <person name="Han S."/>
        </authorList>
    </citation>
    <scope>NUCLEOTIDE SEQUENCE [LARGE SCALE GENOMIC DNA]</scope>
    <source>
        <strain evidence="3 4">XDB06</strain>
    </source>
</reference>
<evidence type="ECO:0000313" key="3">
    <source>
        <dbReference type="EMBL" id="RFF31052.1"/>
    </source>
</evidence>
<keyword evidence="1" id="KW-0732">Signal</keyword>